<feature type="compositionally biased region" description="Acidic residues" evidence="1">
    <location>
        <begin position="106"/>
        <end position="120"/>
    </location>
</feature>
<accession>A0A8B9QK34</accession>
<feature type="region of interest" description="Disordered" evidence="1">
    <location>
        <begin position="91"/>
        <end position="120"/>
    </location>
</feature>
<dbReference type="InterPro" id="IPR034754">
    <property type="entry name" value="GEMIN8"/>
</dbReference>
<evidence type="ECO:0000256" key="1">
    <source>
        <dbReference type="SAM" id="MobiDB-lite"/>
    </source>
</evidence>
<name>A0A8B9QK34_APTOW</name>
<proteinExistence type="predicted"/>
<protein>
    <submittedName>
        <fullName evidence="2">Gem nuclear organelle associated protein 8</fullName>
    </submittedName>
</protein>
<dbReference type="PANTHER" id="PTHR16238">
    <property type="entry name" value="GEM-ASSOCIATED PROTEIN 8"/>
    <property type="match status" value="1"/>
</dbReference>
<evidence type="ECO:0000313" key="3">
    <source>
        <dbReference type="Proteomes" id="UP000694424"/>
    </source>
</evidence>
<keyword evidence="3" id="KW-1185">Reference proteome</keyword>
<sequence length="435" mass="49092">MEKLPQEDAEPWYFRQVYARYWKHYDLAMRWMHKHQKAYRKAMESFYHLPWHPSAASPSSRYSDWDGNDLPRTRNCFSSYSPCGRAKYHGGAQQYRGAHLEREDAERDSEMEEDSESEEEIEYDLSNMEITEELRQFFAQTERHREELRKQQQLEAEHQEMYVEADHDLHMKTGRSVQPPAERPGERRMAEMKKLYGAGAAKIQAMETALQLTFDRNCDKKQPKYWPVIPLKLVGERVSEAETLARLGQDFSGHLLSTRLVCAMKHKAPDSREEACVLCRRADSDPERYGEKWRKDGLYAHETCLVSLPGAACSFPLVAQPSSLQSLCPAGQDRAMGRGLGLWLWGIPSQELSGCRLLLDTSCPACVPLLRSARALLVRPSTACAQLSKVQQASAACSSVPQPLAQALSATAFPAHSTVHAPTSPGLCTACCGPA</sequence>
<organism evidence="2 3">
    <name type="scientific">Apteryx owenii</name>
    <name type="common">Little spotted kiwi</name>
    <dbReference type="NCBI Taxonomy" id="8824"/>
    <lineage>
        <taxon>Eukaryota</taxon>
        <taxon>Metazoa</taxon>
        <taxon>Chordata</taxon>
        <taxon>Craniata</taxon>
        <taxon>Vertebrata</taxon>
        <taxon>Euteleostomi</taxon>
        <taxon>Archelosauria</taxon>
        <taxon>Archosauria</taxon>
        <taxon>Dinosauria</taxon>
        <taxon>Saurischia</taxon>
        <taxon>Theropoda</taxon>
        <taxon>Coelurosauria</taxon>
        <taxon>Aves</taxon>
        <taxon>Palaeognathae</taxon>
        <taxon>Apterygiformes</taxon>
        <taxon>Apterygidae</taxon>
        <taxon>Apteryx</taxon>
    </lineage>
</organism>
<dbReference type="Pfam" id="PF15348">
    <property type="entry name" value="GEMIN8"/>
    <property type="match status" value="1"/>
</dbReference>
<dbReference type="GO" id="GO:0000387">
    <property type="term" value="P:spliceosomal snRNP assembly"/>
    <property type="evidence" value="ECO:0007669"/>
    <property type="project" value="InterPro"/>
</dbReference>
<evidence type="ECO:0000313" key="2">
    <source>
        <dbReference type="Ensembl" id="ENSAOWP00000022834.1"/>
    </source>
</evidence>
<dbReference type="Ensembl" id="ENSAOWT00000025882.1">
    <property type="protein sequence ID" value="ENSAOWP00000022834.1"/>
    <property type="gene ID" value="ENSAOWG00000015432.1"/>
</dbReference>
<reference evidence="2" key="2">
    <citation type="submission" date="2025-09" db="UniProtKB">
        <authorList>
            <consortium name="Ensembl"/>
        </authorList>
    </citation>
    <scope>IDENTIFICATION</scope>
</reference>
<dbReference type="Proteomes" id="UP000694424">
    <property type="component" value="Unplaced"/>
</dbReference>
<dbReference type="PANTHER" id="PTHR16238:SF7">
    <property type="entry name" value="GEM-ASSOCIATED PROTEIN 8"/>
    <property type="match status" value="1"/>
</dbReference>
<reference evidence="2" key="1">
    <citation type="submission" date="2025-08" db="UniProtKB">
        <authorList>
            <consortium name="Ensembl"/>
        </authorList>
    </citation>
    <scope>IDENTIFICATION</scope>
</reference>
<dbReference type="GO" id="GO:0032797">
    <property type="term" value="C:SMN complex"/>
    <property type="evidence" value="ECO:0007669"/>
    <property type="project" value="InterPro"/>
</dbReference>
<dbReference type="AlphaFoldDB" id="A0A8B9QK34"/>